<dbReference type="EMBL" id="CP001229">
    <property type="protein sequence ID" value="ACN99639.1"/>
    <property type="molecule type" value="Genomic_DNA"/>
</dbReference>
<dbReference type="Pfam" id="PF03445">
    <property type="entry name" value="DUF294"/>
    <property type="match status" value="1"/>
</dbReference>
<dbReference type="InterPro" id="IPR018821">
    <property type="entry name" value="DUF294_put_nucleoTrafse_sb-bd"/>
</dbReference>
<dbReference type="InterPro" id="IPR018490">
    <property type="entry name" value="cNMP-bd_dom_sf"/>
</dbReference>
<dbReference type="SMART" id="SM00116">
    <property type="entry name" value="CBS"/>
    <property type="match status" value="2"/>
</dbReference>
<dbReference type="OrthoDB" id="9810963at2"/>
<keyword evidence="1 2" id="KW-0129">CBS domain</keyword>
<dbReference type="PANTHER" id="PTHR43080">
    <property type="entry name" value="CBS DOMAIN-CONTAINING PROTEIN CBSX3, MITOCHONDRIAL"/>
    <property type="match status" value="1"/>
</dbReference>
<organism evidence="4 5">
    <name type="scientific">Sulfurihydrogenibium azorense (strain DSM 15241 / OCM 825 / Az-Fu1)</name>
    <dbReference type="NCBI Taxonomy" id="204536"/>
    <lineage>
        <taxon>Bacteria</taxon>
        <taxon>Pseudomonadati</taxon>
        <taxon>Aquificota</taxon>
        <taxon>Aquificia</taxon>
        <taxon>Aquificales</taxon>
        <taxon>Hydrogenothermaceae</taxon>
        <taxon>Sulfurihydrogenibium</taxon>
    </lineage>
</organism>
<dbReference type="AlphaFoldDB" id="C1DWC4"/>
<accession>C1DWC4</accession>
<evidence type="ECO:0000313" key="4">
    <source>
        <dbReference type="EMBL" id="ACN99639.1"/>
    </source>
</evidence>
<dbReference type="InterPro" id="IPR005105">
    <property type="entry name" value="GlnD_Uridyltrans_N"/>
</dbReference>
<gene>
    <name evidence="4" type="ordered locus">SULAZ_1444</name>
</gene>
<dbReference type="Gene3D" id="2.60.120.10">
    <property type="entry name" value="Jelly Rolls"/>
    <property type="match status" value="1"/>
</dbReference>
<protein>
    <submittedName>
        <fullName evidence="4">Cyclic nucleotide binding protein</fullName>
    </submittedName>
</protein>
<dbReference type="HOGENOM" id="CLU_027866_1_0_0"/>
<evidence type="ECO:0000313" key="5">
    <source>
        <dbReference type="Proteomes" id="UP000001369"/>
    </source>
</evidence>
<dbReference type="SUPFAM" id="SSF54631">
    <property type="entry name" value="CBS-domain pair"/>
    <property type="match status" value="1"/>
</dbReference>
<dbReference type="InterPro" id="IPR000644">
    <property type="entry name" value="CBS_dom"/>
</dbReference>
<dbReference type="RefSeq" id="WP_012674949.1">
    <property type="nucleotide sequence ID" value="NC_012438.1"/>
</dbReference>
<dbReference type="KEGG" id="saf:SULAZ_1444"/>
<dbReference type="InterPro" id="IPR051257">
    <property type="entry name" value="Diverse_CBS-Domain"/>
</dbReference>
<evidence type="ECO:0000259" key="3">
    <source>
        <dbReference type="PROSITE" id="PS51371"/>
    </source>
</evidence>
<dbReference type="Pfam" id="PF10335">
    <property type="entry name" value="DUF294_C"/>
    <property type="match status" value="1"/>
</dbReference>
<dbReference type="STRING" id="204536.SULAZ_1444"/>
<keyword evidence="5" id="KW-1185">Reference proteome</keyword>
<evidence type="ECO:0000256" key="1">
    <source>
        <dbReference type="ARBA" id="ARBA00023122"/>
    </source>
</evidence>
<name>C1DWC4_SULAA</name>
<feature type="domain" description="CBS" evidence="3">
    <location>
        <begin position="208"/>
        <end position="267"/>
    </location>
</feature>
<sequence length="602" mass="69882">MSIADIKLFLKTCYPFELLTDSQLNEIIDNTEIVYLKPNQTVLNLPDFYYIILKGSVVEKDLAGNELNYFGEKDSFDYLSIIGQNENQFITVEECILYRFPSTILLKLISENPDFARYFKKSTKEKLSSIASENPYLFSKVKDIKYQKPLIVESSSSIYEAVKKMTEEKALSIIVKYSDTYGIVTDSDLRKKVILSKKNVEDPIGDIANKNIISVNPDTFLFDAIITMIKHNIKRVVIKDENNQIIGVLNEVDILTQYSNQPQFLALQVERAKSVEELKVISDSMINTVKLLHKEGIRTRHIMKFVSEINEKIFKKLFSLLADESIRENTCLIVMGSEGRQEQILKTDQDNGLILSDNFEFDKEVLENFSKNFIEALKTLGYPECKGNVMLTNPQWRKTLKEFKESIFEYINNITPENMLNLAILIDLRPIEGKIELAEKLREYIFENISDNKTFLSWFALPTINFKTPLNFFGGFETEKGEHKGELDIKKGGIFPIIHGVRSLAVENRITQTNTFNRIKELVNLNVINKDFGRELIESLEFMLTLRLRERLKKIEMKKQPDDYINVNSLTNYEKDLLKESFKVVNKFKDFITNHYKLNYLR</sequence>
<reference evidence="4 5" key="1">
    <citation type="journal article" date="2009" name="J. Bacteriol.">
        <title>Complete and draft genome sequences of six members of the Aquificales.</title>
        <authorList>
            <person name="Reysenbach A.L."/>
            <person name="Hamamura N."/>
            <person name="Podar M."/>
            <person name="Griffiths E."/>
            <person name="Ferreira S."/>
            <person name="Hochstein R."/>
            <person name="Heidelberg J."/>
            <person name="Johnson J."/>
            <person name="Mead D."/>
            <person name="Pohorille A."/>
            <person name="Sarmiento M."/>
            <person name="Schweighofer K."/>
            <person name="Seshadri R."/>
            <person name="Voytek M.A."/>
        </authorList>
    </citation>
    <scope>NUCLEOTIDE SEQUENCE [LARGE SCALE GENOMIC DNA]</scope>
    <source>
        <strain evidence="5">Az-Fu1 / DSM 15241 / OCM 825</strain>
    </source>
</reference>
<dbReference type="PROSITE" id="PS51371">
    <property type="entry name" value="CBS"/>
    <property type="match status" value="1"/>
</dbReference>
<dbReference type="Gene3D" id="3.10.580.10">
    <property type="entry name" value="CBS-domain"/>
    <property type="match status" value="1"/>
</dbReference>
<evidence type="ECO:0000256" key="2">
    <source>
        <dbReference type="PROSITE-ProRule" id="PRU00703"/>
    </source>
</evidence>
<dbReference type="CDD" id="cd05401">
    <property type="entry name" value="NT_GlnE_GlnD_like"/>
    <property type="match status" value="1"/>
</dbReference>
<dbReference type="CDD" id="cd00038">
    <property type="entry name" value="CAP_ED"/>
    <property type="match status" value="1"/>
</dbReference>
<dbReference type="Pfam" id="PF00571">
    <property type="entry name" value="CBS"/>
    <property type="match status" value="2"/>
</dbReference>
<dbReference type="GO" id="GO:0008773">
    <property type="term" value="F:[protein-PII] uridylyltransferase activity"/>
    <property type="evidence" value="ECO:0007669"/>
    <property type="project" value="InterPro"/>
</dbReference>
<dbReference type="eggNOG" id="COG2905">
    <property type="taxonomic scope" value="Bacteria"/>
</dbReference>
<dbReference type="InterPro" id="IPR046342">
    <property type="entry name" value="CBS_dom_sf"/>
</dbReference>
<dbReference type="InterPro" id="IPR014710">
    <property type="entry name" value="RmlC-like_jellyroll"/>
</dbReference>
<dbReference type="Proteomes" id="UP000001369">
    <property type="component" value="Chromosome"/>
</dbReference>
<dbReference type="InterPro" id="IPR000595">
    <property type="entry name" value="cNMP-bd_dom"/>
</dbReference>
<dbReference type="PANTHER" id="PTHR43080:SF2">
    <property type="entry name" value="CBS DOMAIN-CONTAINING PROTEIN"/>
    <property type="match status" value="1"/>
</dbReference>
<proteinExistence type="predicted"/>
<dbReference type="SUPFAM" id="SSF51206">
    <property type="entry name" value="cAMP-binding domain-like"/>
    <property type="match status" value="1"/>
</dbReference>